<evidence type="ECO:0000313" key="1">
    <source>
        <dbReference type="EMBL" id="MDN3707410.1"/>
    </source>
</evidence>
<organism evidence="1 2">
    <name type="scientific">Paenimyroides ceti</name>
    <dbReference type="NCBI Taxonomy" id="395087"/>
    <lineage>
        <taxon>Bacteria</taxon>
        <taxon>Pseudomonadati</taxon>
        <taxon>Bacteroidota</taxon>
        <taxon>Flavobacteriia</taxon>
        <taxon>Flavobacteriales</taxon>
        <taxon>Flavobacteriaceae</taxon>
        <taxon>Paenimyroides</taxon>
    </lineage>
</organism>
<gene>
    <name evidence="1" type="ORF">QW060_09740</name>
</gene>
<evidence type="ECO:0000313" key="2">
    <source>
        <dbReference type="Proteomes" id="UP001242368"/>
    </source>
</evidence>
<accession>A0ABT8CW65</accession>
<name>A0ABT8CW65_9FLAO</name>
<dbReference type="RefSeq" id="WP_290363384.1">
    <property type="nucleotide sequence ID" value="NZ_JAUFQU010000001.1"/>
</dbReference>
<dbReference type="EMBL" id="JAUFQU010000001">
    <property type="protein sequence ID" value="MDN3707410.1"/>
    <property type="molecule type" value="Genomic_DNA"/>
</dbReference>
<keyword evidence="2" id="KW-1185">Reference proteome</keyword>
<dbReference type="Proteomes" id="UP001242368">
    <property type="component" value="Unassembled WGS sequence"/>
</dbReference>
<proteinExistence type="predicted"/>
<comment type="caution">
    <text evidence="1">The sequence shown here is derived from an EMBL/GenBank/DDBJ whole genome shotgun (WGS) entry which is preliminary data.</text>
</comment>
<reference evidence="2" key="1">
    <citation type="journal article" date="2019" name="Int. J. Syst. Evol. Microbiol.">
        <title>The Global Catalogue of Microorganisms (GCM) 10K type strain sequencing project: providing services to taxonomists for standard genome sequencing and annotation.</title>
        <authorList>
            <consortium name="The Broad Institute Genomics Platform"/>
            <consortium name="The Broad Institute Genome Sequencing Center for Infectious Disease"/>
            <person name="Wu L."/>
            <person name="Ma J."/>
        </authorList>
    </citation>
    <scope>NUCLEOTIDE SEQUENCE [LARGE SCALE GENOMIC DNA]</scope>
    <source>
        <strain evidence="2">CECT 7184</strain>
    </source>
</reference>
<sequence>MYPKRLHIDWLFNSRRLLYIKRRLHLQNKPKLITEYRIKVQLWLSLKQKLTPIITISDEDLIAKSGKEVVPRIFT</sequence>
<protein>
    <submittedName>
        <fullName evidence="1">Uncharacterized protein</fullName>
    </submittedName>
</protein>